<dbReference type="RefSeq" id="WP_080041173.1">
    <property type="nucleotide sequence ID" value="NZ_CP017717.1"/>
</dbReference>
<evidence type="ECO:0000313" key="10">
    <source>
        <dbReference type="Proteomes" id="UP000190797"/>
    </source>
</evidence>
<keyword evidence="10" id="KW-1185">Reference proteome</keyword>
<dbReference type="Pfam" id="PF00528">
    <property type="entry name" value="BPD_transp_1"/>
    <property type="match status" value="1"/>
</dbReference>
<dbReference type="KEGG" id="noa:BKM31_28870"/>
<keyword evidence="4 7" id="KW-0812">Transmembrane</keyword>
<dbReference type="GO" id="GO:0005886">
    <property type="term" value="C:plasma membrane"/>
    <property type="evidence" value="ECO:0007669"/>
    <property type="project" value="UniProtKB-SubCell"/>
</dbReference>
<name>A0A1V0A3Y6_9ACTN</name>
<keyword evidence="3" id="KW-1003">Cell membrane</keyword>
<dbReference type="EMBL" id="CP017717">
    <property type="protein sequence ID" value="AQZ64926.1"/>
    <property type="molecule type" value="Genomic_DNA"/>
</dbReference>
<dbReference type="PROSITE" id="PS50928">
    <property type="entry name" value="ABC_TM1"/>
    <property type="match status" value="1"/>
</dbReference>
<dbReference type="Proteomes" id="UP000190797">
    <property type="component" value="Chromosome"/>
</dbReference>
<feature type="transmembrane region" description="Helical" evidence="7">
    <location>
        <begin position="125"/>
        <end position="147"/>
    </location>
</feature>
<feature type="transmembrane region" description="Helical" evidence="7">
    <location>
        <begin position="28"/>
        <end position="53"/>
    </location>
</feature>
<dbReference type="CDD" id="cd06261">
    <property type="entry name" value="TM_PBP2"/>
    <property type="match status" value="1"/>
</dbReference>
<gene>
    <name evidence="9" type="ORF">BKM31_28870</name>
</gene>
<keyword evidence="2 7" id="KW-0813">Transport</keyword>
<dbReference type="GO" id="GO:0055085">
    <property type="term" value="P:transmembrane transport"/>
    <property type="evidence" value="ECO:0007669"/>
    <property type="project" value="InterPro"/>
</dbReference>
<dbReference type="InterPro" id="IPR000515">
    <property type="entry name" value="MetI-like"/>
</dbReference>
<sequence length="305" mass="34064">MTLTAPAAAPPAQTRRPPVRRPVRPLRVLLHVFLTLVALGWLLPLVLAVYASLRPYEETARLGYVSLPEHLTLDYYAQAWTQAELPRYYLNTLIIVLPAVVVTLLLASFTAFAIARLRIPGRRTLLIVFTAGNLLPPQVLITPLYTLYTMVPLPSWLSDSQSLYDSYLGLILVHVAFQFGFCVFVMANFMRTIPEEINEAALVDGAGVWKRYWRLTLPLCRPVLAALSTLQFTWMYNDFLWALVLMSSGDKLPVTSALNNLRGQFFTDYNLLAAGSMLVALPTLIVFQLLHKQFVAGLTLGATKG</sequence>
<dbReference type="SUPFAM" id="SSF161098">
    <property type="entry name" value="MetI-like"/>
    <property type="match status" value="1"/>
</dbReference>
<feature type="domain" description="ABC transmembrane type-1" evidence="8">
    <location>
        <begin position="89"/>
        <end position="290"/>
    </location>
</feature>
<organism evidence="9 10">
    <name type="scientific">[Actinomadura] parvosata subsp. kistnae</name>
    <dbReference type="NCBI Taxonomy" id="1909395"/>
    <lineage>
        <taxon>Bacteria</taxon>
        <taxon>Bacillati</taxon>
        <taxon>Actinomycetota</taxon>
        <taxon>Actinomycetes</taxon>
        <taxon>Streptosporangiales</taxon>
        <taxon>Streptosporangiaceae</taxon>
        <taxon>Nonomuraea</taxon>
    </lineage>
</organism>
<evidence type="ECO:0000256" key="6">
    <source>
        <dbReference type="ARBA" id="ARBA00023136"/>
    </source>
</evidence>
<dbReference type="OrthoDB" id="9794684at2"/>
<feature type="transmembrane region" description="Helical" evidence="7">
    <location>
        <begin position="167"/>
        <end position="187"/>
    </location>
</feature>
<evidence type="ECO:0000256" key="7">
    <source>
        <dbReference type="RuleBase" id="RU363032"/>
    </source>
</evidence>
<evidence type="ECO:0000259" key="8">
    <source>
        <dbReference type="PROSITE" id="PS50928"/>
    </source>
</evidence>
<keyword evidence="6 7" id="KW-0472">Membrane</keyword>
<evidence type="ECO:0000313" key="9">
    <source>
        <dbReference type="EMBL" id="AQZ64926.1"/>
    </source>
</evidence>
<feature type="transmembrane region" description="Helical" evidence="7">
    <location>
        <begin position="269"/>
        <end position="290"/>
    </location>
</feature>
<comment type="subcellular location">
    <subcellularLocation>
        <location evidence="1 7">Cell membrane</location>
        <topology evidence="1 7">Multi-pass membrane protein</topology>
    </subcellularLocation>
</comment>
<evidence type="ECO:0000256" key="2">
    <source>
        <dbReference type="ARBA" id="ARBA00022448"/>
    </source>
</evidence>
<reference evidence="10" key="1">
    <citation type="journal article" date="2017" name="Med. Chem. Commun.">
        <title>Nonomuraea sp. ATCC 55076 harbours the largest actinomycete chromosome to date and the kistamicin biosynthetic gene cluster.</title>
        <authorList>
            <person name="Nazari B."/>
            <person name="Forneris C.C."/>
            <person name="Gibson M.I."/>
            <person name="Moon K."/>
            <person name="Schramma K.R."/>
            <person name="Seyedsayamdost M.R."/>
        </authorList>
    </citation>
    <scope>NUCLEOTIDE SEQUENCE [LARGE SCALE GENOMIC DNA]</scope>
    <source>
        <strain evidence="10">ATCC 55076</strain>
    </source>
</reference>
<dbReference type="InterPro" id="IPR035906">
    <property type="entry name" value="MetI-like_sf"/>
</dbReference>
<dbReference type="PANTHER" id="PTHR43744">
    <property type="entry name" value="ABC TRANSPORTER PERMEASE PROTEIN MG189-RELATED-RELATED"/>
    <property type="match status" value="1"/>
</dbReference>
<evidence type="ECO:0000256" key="5">
    <source>
        <dbReference type="ARBA" id="ARBA00022989"/>
    </source>
</evidence>
<evidence type="ECO:0000256" key="1">
    <source>
        <dbReference type="ARBA" id="ARBA00004651"/>
    </source>
</evidence>
<keyword evidence="5 7" id="KW-1133">Transmembrane helix</keyword>
<dbReference type="AlphaFoldDB" id="A0A1V0A3Y6"/>
<dbReference type="STRING" id="1909395.BKM31_28870"/>
<comment type="similarity">
    <text evidence="7">Belongs to the binding-protein-dependent transport system permease family.</text>
</comment>
<accession>A0A1V0A3Y6</accession>
<evidence type="ECO:0000256" key="4">
    <source>
        <dbReference type="ARBA" id="ARBA00022692"/>
    </source>
</evidence>
<evidence type="ECO:0000256" key="3">
    <source>
        <dbReference type="ARBA" id="ARBA00022475"/>
    </source>
</evidence>
<feature type="transmembrane region" description="Helical" evidence="7">
    <location>
        <begin position="88"/>
        <end position="113"/>
    </location>
</feature>
<proteinExistence type="inferred from homology"/>
<protein>
    <submittedName>
        <fullName evidence="9">ABC transporter permease</fullName>
    </submittedName>
</protein>
<dbReference type="Gene3D" id="1.10.3720.10">
    <property type="entry name" value="MetI-like"/>
    <property type="match status" value="1"/>
</dbReference>